<name>A0A173TS48_9FIRM</name>
<reference evidence="1 2" key="1">
    <citation type="submission" date="2015-09" db="EMBL/GenBank/DDBJ databases">
        <authorList>
            <consortium name="Pathogen Informatics"/>
        </authorList>
    </citation>
    <scope>NUCLEOTIDE SEQUENCE [LARGE SCALE GENOMIC DNA]</scope>
    <source>
        <strain evidence="1 2">2789STDY5834962</strain>
    </source>
</reference>
<organism evidence="1 2">
    <name type="scientific">Coprococcus comes</name>
    <dbReference type="NCBI Taxonomy" id="410072"/>
    <lineage>
        <taxon>Bacteria</taxon>
        <taxon>Bacillati</taxon>
        <taxon>Bacillota</taxon>
        <taxon>Clostridia</taxon>
        <taxon>Lachnospirales</taxon>
        <taxon>Lachnospiraceae</taxon>
        <taxon>Coprococcus</taxon>
    </lineage>
</organism>
<dbReference type="EMBL" id="CYXR01000019">
    <property type="protein sequence ID" value="CUN05314.1"/>
    <property type="molecule type" value="Genomic_DNA"/>
</dbReference>
<dbReference type="Pfam" id="PF14198">
    <property type="entry name" value="TnpV"/>
    <property type="match status" value="1"/>
</dbReference>
<proteinExistence type="predicted"/>
<accession>A0A173TS48</accession>
<dbReference type="AlphaFoldDB" id="A0A173TS48"/>
<protein>
    <recommendedName>
        <fullName evidence="3">TnpV protein</fullName>
    </recommendedName>
</protein>
<dbReference type="InterPro" id="IPR026989">
    <property type="entry name" value="TnpV"/>
</dbReference>
<evidence type="ECO:0000313" key="2">
    <source>
        <dbReference type="Proteomes" id="UP000095727"/>
    </source>
</evidence>
<dbReference type="RefSeq" id="WP_055157633.1">
    <property type="nucleotide sequence ID" value="NZ_CYXR01000019.1"/>
</dbReference>
<evidence type="ECO:0008006" key="3">
    <source>
        <dbReference type="Google" id="ProtNLM"/>
    </source>
</evidence>
<sequence length="123" mass="14533">MKSTFEKMGGTYTLGADGIYYPNLVSTDEEPHYGKYGMMRKTYLKEHRLAKYSLYMLEDRLTEHLNAVDDEAQERMGILVRQMMDRQGITEELKVRDQMEWVRAVNGIRNMAEEIVLNELIYR</sequence>
<dbReference type="Proteomes" id="UP000095727">
    <property type="component" value="Unassembled WGS sequence"/>
</dbReference>
<gene>
    <name evidence="1" type="ORF">ERS852574_02390</name>
</gene>
<evidence type="ECO:0000313" key="1">
    <source>
        <dbReference type="EMBL" id="CUN05314.1"/>
    </source>
</evidence>